<evidence type="ECO:0000256" key="3">
    <source>
        <dbReference type="ARBA" id="ARBA00022692"/>
    </source>
</evidence>
<dbReference type="Pfam" id="PF00482">
    <property type="entry name" value="T2SSF"/>
    <property type="match status" value="1"/>
</dbReference>
<evidence type="ECO:0000256" key="6">
    <source>
        <dbReference type="SAM" id="Phobius"/>
    </source>
</evidence>
<accession>A0A1I0J603</accession>
<feature type="transmembrane region" description="Helical" evidence="6">
    <location>
        <begin position="130"/>
        <end position="147"/>
    </location>
</feature>
<dbReference type="GO" id="GO:0005886">
    <property type="term" value="C:plasma membrane"/>
    <property type="evidence" value="ECO:0007669"/>
    <property type="project" value="UniProtKB-SubCell"/>
</dbReference>
<keyword evidence="4 6" id="KW-1133">Transmembrane helix</keyword>
<protein>
    <submittedName>
        <fullName evidence="8">Tight adherence protein C</fullName>
    </submittedName>
</protein>
<feature type="transmembrane region" description="Helical" evidence="6">
    <location>
        <begin position="105"/>
        <end position="124"/>
    </location>
</feature>
<keyword evidence="3 6" id="KW-0812">Transmembrane</keyword>
<reference evidence="9" key="1">
    <citation type="submission" date="2016-10" db="EMBL/GenBank/DDBJ databases">
        <authorList>
            <person name="Varghese N."/>
            <person name="Submissions S."/>
        </authorList>
    </citation>
    <scope>NUCLEOTIDE SEQUENCE [LARGE SCALE GENOMIC DNA]</scope>
    <source>
        <strain evidence="9">CGMCC 1.3566</strain>
    </source>
</reference>
<name>A0A1I0J603_9BACI</name>
<feature type="transmembrane region" description="Helical" evidence="6">
    <location>
        <begin position="274"/>
        <end position="299"/>
    </location>
</feature>
<comment type="subcellular location">
    <subcellularLocation>
        <location evidence="1">Cell membrane</location>
        <topology evidence="1">Multi-pass membrane protein</topology>
    </subcellularLocation>
</comment>
<proteinExistence type="predicted"/>
<evidence type="ECO:0000256" key="5">
    <source>
        <dbReference type="ARBA" id="ARBA00023136"/>
    </source>
</evidence>
<organism evidence="8 9">
    <name type="scientific">Salinibacillus kushneri</name>
    <dbReference type="NCBI Taxonomy" id="237682"/>
    <lineage>
        <taxon>Bacteria</taxon>
        <taxon>Bacillati</taxon>
        <taxon>Bacillota</taxon>
        <taxon>Bacilli</taxon>
        <taxon>Bacillales</taxon>
        <taxon>Bacillaceae</taxon>
        <taxon>Salinibacillus</taxon>
    </lineage>
</organism>
<keyword evidence="2" id="KW-1003">Cell membrane</keyword>
<evidence type="ECO:0000256" key="2">
    <source>
        <dbReference type="ARBA" id="ARBA00022475"/>
    </source>
</evidence>
<dbReference type="PANTHER" id="PTHR35007">
    <property type="entry name" value="INTEGRAL MEMBRANE PROTEIN-RELATED"/>
    <property type="match status" value="1"/>
</dbReference>
<evidence type="ECO:0000256" key="4">
    <source>
        <dbReference type="ARBA" id="ARBA00022989"/>
    </source>
</evidence>
<evidence type="ECO:0000256" key="1">
    <source>
        <dbReference type="ARBA" id="ARBA00004651"/>
    </source>
</evidence>
<keyword evidence="9" id="KW-1185">Reference proteome</keyword>
<evidence type="ECO:0000313" key="8">
    <source>
        <dbReference type="EMBL" id="SEU05179.1"/>
    </source>
</evidence>
<dbReference type="InterPro" id="IPR018076">
    <property type="entry name" value="T2SS_GspF_dom"/>
</dbReference>
<evidence type="ECO:0000313" key="9">
    <source>
        <dbReference type="Proteomes" id="UP000199095"/>
    </source>
</evidence>
<evidence type="ECO:0000259" key="7">
    <source>
        <dbReference type="Pfam" id="PF00482"/>
    </source>
</evidence>
<gene>
    <name evidence="8" type="ORF">SAMN05421676_11632</name>
</gene>
<dbReference type="EMBL" id="FOHJ01000016">
    <property type="protein sequence ID" value="SEU05179.1"/>
    <property type="molecule type" value="Genomic_DNA"/>
</dbReference>
<feature type="transmembrane region" description="Helical" evidence="6">
    <location>
        <begin position="6"/>
        <end position="24"/>
    </location>
</feature>
<feature type="domain" description="Type II secretion system protein GspF" evidence="7">
    <location>
        <begin position="165"/>
        <end position="289"/>
    </location>
</feature>
<dbReference type="Proteomes" id="UP000199095">
    <property type="component" value="Unassembled WGS sequence"/>
</dbReference>
<sequence length="311" mass="36195">MDGLIILFLLLFLFFFGLSLRSFYQFIVYKQDLKKEVKEQTYIFHLLEKKTSRKERFLAKLFQYADDFSHIGQRINFSSENHDVRKWLMQAGYPYRLTVERLQGLKIFLAIIGLIIGGISLVIQLPFSELTVVIYPLLGYLGTIYWMKNKAKKRQEDLSYHLPDFLDTMSVTLQAGVALDQALRDIVPYFDGPIREEFGRFIQELDVGVPRREAYQMLLNRNESKEFQVLIKSLLQGERLGIPISQTFRQQAEEMRKLKKESIKEKAAKASPKVTLITTFIVLPSSLILIGGLMVMNMFSQNQNIFQLLQN</sequence>
<dbReference type="RefSeq" id="WP_093137568.1">
    <property type="nucleotide sequence ID" value="NZ_FOHJ01000016.1"/>
</dbReference>
<keyword evidence="5 6" id="KW-0472">Membrane</keyword>
<dbReference type="OrthoDB" id="2574794at2"/>
<dbReference type="PANTHER" id="PTHR35007:SF2">
    <property type="entry name" value="PILUS ASSEMBLE PROTEIN"/>
    <property type="match status" value="1"/>
</dbReference>
<dbReference type="STRING" id="237682.SAMN05421676_11632"/>
<dbReference type="AlphaFoldDB" id="A0A1I0J603"/>